<proteinExistence type="inferred from homology"/>
<feature type="transmembrane region" description="Helical" evidence="9">
    <location>
        <begin position="7"/>
        <end position="25"/>
    </location>
</feature>
<keyword evidence="11" id="KW-1185">Reference proteome</keyword>
<dbReference type="EMBL" id="JACOFV010000001">
    <property type="protein sequence ID" value="MBC3860515.1"/>
    <property type="molecule type" value="Genomic_DNA"/>
</dbReference>
<dbReference type="PANTHER" id="PTHR30574">
    <property type="entry name" value="INNER MEMBRANE PROTEIN YEDE"/>
    <property type="match status" value="1"/>
</dbReference>
<keyword evidence="5 9" id="KW-0812">Transmembrane</keyword>
<dbReference type="Pfam" id="PF04143">
    <property type="entry name" value="Sulf_transp"/>
    <property type="match status" value="1"/>
</dbReference>
<evidence type="ECO:0000256" key="9">
    <source>
        <dbReference type="SAM" id="Phobius"/>
    </source>
</evidence>
<organism evidence="10 11">
    <name type="scientific">Undibacterium jejuense</name>
    <dbReference type="NCBI Taxonomy" id="1344949"/>
    <lineage>
        <taxon>Bacteria</taxon>
        <taxon>Pseudomonadati</taxon>
        <taxon>Pseudomonadota</taxon>
        <taxon>Betaproteobacteria</taxon>
        <taxon>Burkholderiales</taxon>
        <taxon>Oxalobacteraceae</taxon>
        <taxon>Undibacterium</taxon>
    </lineage>
</organism>
<evidence type="ECO:0000256" key="1">
    <source>
        <dbReference type="ARBA" id="ARBA00004429"/>
    </source>
</evidence>
<keyword evidence="4" id="KW-0997">Cell inner membrane</keyword>
<dbReference type="Proteomes" id="UP000634011">
    <property type="component" value="Unassembled WGS sequence"/>
</dbReference>
<sequence>MLPLQYGPLATGVTTIVALLVWLFFSQQERLAVLLVVGVLFGLSLYHAAFGFAGAYRRLLVARDSAGAQAQVVMLAVAMLLFAPVLATGSVFGDLASGAVAPLGTQVVIGALMFGVGMQLGNGCGSGTLFALGGGSTRMLFTLSTFIGGSFLASLHMAWWQSLPSAPPIVLGELLGWPTAVALQGGFLAALWFVLRRWNRVQVVTSGAITWRRCLSGPWPLLMGALALALLNFATLLIAGGPWGITWGFTLLGAKIALLFGWDPALSSFWNSGFQQDALESSIFEDVTAVMDMGLVLGSLCAAALAGKFSPTRVISRRSLMAALIGGLCMGYGSRIAFGCNVGAFFSGVASTSLHGWLWIACALPGSWIGIQLRPFFGLPKL</sequence>
<reference evidence="10" key="1">
    <citation type="submission" date="2020-08" db="EMBL/GenBank/DDBJ databases">
        <title>Novel species isolated from subtropical streams in China.</title>
        <authorList>
            <person name="Lu H."/>
        </authorList>
    </citation>
    <scope>NUCLEOTIDE SEQUENCE</scope>
    <source>
        <strain evidence="10">KACC 12607</strain>
    </source>
</reference>
<evidence type="ECO:0000313" key="11">
    <source>
        <dbReference type="Proteomes" id="UP000634011"/>
    </source>
</evidence>
<keyword evidence="7 9" id="KW-0472">Membrane</keyword>
<evidence type="ECO:0000256" key="8">
    <source>
        <dbReference type="ARBA" id="ARBA00035655"/>
    </source>
</evidence>
<keyword evidence="3" id="KW-1003">Cell membrane</keyword>
<comment type="subcellular location">
    <subcellularLocation>
        <location evidence="1">Cell inner membrane</location>
        <topology evidence="1">Multi-pass membrane protein</topology>
    </subcellularLocation>
</comment>
<keyword evidence="2" id="KW-0813">Transport</keyword>
<evidence type="ECO:0000313" key="10">
    <source>
        <dbReference type="EMBL" id="MBC3860515.1"/>
    </source>
</evidence>
<dbReference type="PANTHER" id="PTHR30574:SF1">
    <property type="entry name" value="SULPHUR TRANSPORT DOMAIN-CONTAINING PROTEIN"/>
    <property type="match status" value="1"/>
</dbReference>
<comment type="similarity">
    <text evidence="8">Belongs to the TsuA/YedE (TC 9.B.102) family.</text>
</comment>
<keyword evidence="6 9" id="KW-1133">Transmembrane helix</keyword>
<protein>
    <submittedName>
        <fullName evidence="10">YeeE/YedE family protein</fullName>
    </submittedName>
</protein>
<feature type="transmembrane region" description="Helical" evidence="9">
    <location>
        <begin position="107"/>
        <end position="132"/>
    </location>
</feature>
<dbReference type="GO" id="GO:0005886">
    <property type="term" value="C:plasma membrane"/>
    <property type="evidence" value="ECO:0007669"/>
    <property type="project" value="UniProtKB-SubCell"/>
</dbReference>
<name>A0A923HCK1_9BURK</name>
<evidence type="ECO:0000256" key="5">
    <source>
        <dbReference type="ARBA" id="ARBA00022692"/>
    </source>
</evidence>
<dbReference type="RefSeq" id="WP_186910462.1">
    <property type="nucleotide sequence ID" value="NZ_JBHSMV010000028.1"/>
</dbReference>
<feature type="transmembrane region" description="Helical" evidence="9">
    <location>
        <begin position="357"/>
        <end position="377"/>
    </location>
</feature>
<gene>
    <name evidence="10" type="ORF">H8K32_00240</name>
</gene>
<feature type="transmembrane region" description="Helical" evidence="9">
    <location>
        <begin position="174"/>
        <end position="195"/>
    </location>
</feature>
<feature type="transmembrane region" description="Helical" evidence="9">
    <location>
        <begin position="31"/>
        <end position="56"/>
    </location>
</feature>
<evidence type="ECO:0000256" key="2">
    <source>
        <dbReference type="ARBA" id="ARBA00022448"/>
    </source>
</evidence>
<evidence type="ECO:0000256" key="3">
    <source>
        <dbReference type="ARBA" id="ARBA00022475"/>
    </source>
</evidence>
<comment type="caution">
    <text evidence="10">The sequence shown here is derived from an EMBL/GenBank/DDBJ whole genome shotgun (WGS) entry which is preliminary data.</text>
</comment>
<feature type="transmembrane region" description="Helical" evidence="9">
    <location>
        <begin position="319"/>
        <end position="337"/>
    </location>
</feature>
<evidence type="ECO:0000256" key="7">
    <source>
        <dbReference type="ARBA" id="ARBA00023136"/>
    </source>
</evidence>
<evidence type="ECO:0000256" key="6">
    <source>
        <dbReference type="ARBA" id="ARBA00022989"/>
    </source>
</evidence>
<dbReference type="AlphaFoldDB" id="A0A923HCK1"/>
<dbReference type="InterPro" id="IPR007272">
    <property type="entry name" value="Sulf_transp_TsuA/YedE"/>
</dbReference>
<feature type="transmembrane region" description="Helical" evidence="9">
    <location>
        <begin position="221"/>
        <end position="245"/>
    </location>
</feature>
<accession>A0A923HCK1</accession>
<feature type="transmembrane region" description="Helical" evidence="9">
    <location>
        <begin position="139"/>
        <end position="162"/>
    </location>
</feature>
<evidence type="ECO:0000256" key="4">
    <source>
        <dbReference type="ARBA" id="ARBA00022519"/>
    </source>
</evidence>
<feature type="transmembrane region" description="Helical" evidence="9">
    <location>
        <begin position="68"/>
        <end position="87"/>
    </location>
</feature>